<dbReference type="InterPro" id="IPR029056">
    <property type="entry name" value="Ribokinase-like"/>
</dbReference>
<dbReference type="SUPFAM" id="SSF53613">
    <property type="entry name" value="Ribokinase-like"/>
    <property type="match status" value="1"/>
</dbReference>
<accession>A0A650CS61</accession>
<dbReference type="CDD" id="cd01169">
    <property type="entry name" value="HMPP_kinase"/>
    <property type="match status" value="1"/>
</dbReference>
<dbReference type="InterPro" id="IPR036409">
    <property type="entry name" value="Aldolase_II/adducin_N_sf"/>
</dbReference>
<feature type="domain" description="Pyridoxamine kinase/Phosphomethylpyrimidine kinase" evidence="1">
    <location>
        <begin position="13"/>
        <end position="257"/>
    </location>
</feature>
<evidence type="ECO:0000259" key="1">
    <source>
        <dbReference type="Pfam" id="PF08543"/>
    </source>
</evidence>
<organism evidence="3 4">
    <name type="scientific">Stygiolobus azoricus</name>
    <dbReference type="NCBI Taxonomy" id="41675"/>
    <lineage>
        <taxon>Archaea</taxon>
        <taxon>Thermoproteota</taxon>
        <taxon>Thermoprotei</taxon>
        <taxon>Sulfolobales</taxon>
        <taxon>Sulfolobaceae</taxon>
        <taxon>Stygiolobus</taxon>
    </lineage>
</organism>
<dbReference type="NCBIfam" id="TIGR00097">
    <property type="entry name" value="HMP-P_kinase"/>
    <property type="match status" value="1"/>
</dbReference>
<dbReference type="GO" id="GO:0008972">
    <property type="term" value="F:phosphomethylpyrimidine kinase activity"/>
    <property type="evidence" value="ECO:0007669"/>
    <property type="project" value="UniProtKB-EC"/>
</dbReference>
<dbReference type="EC" id="2.7.1.49" evidence="3"/>
<dbReference type="EMBL" id="CP045483">
    <property type="protein sequence ID" value="QGR20327.1"/>
    <property type="molecule type" value="Genomic_DNA"/>
</dbReference>
<dbReference type="OrthoDB" id="43786at2157"/>
<reference evidence="3 4" key="1">
    <citation type="submission" date="2019-10" db="EMBL/GenBank/DDBJ databases">
        <title>Genome Sequences from Six Type Strain Members of the Archaeal Family Sulfolobaceae: Acidianus ambivalens, Acidianus infernus, Metallosphaera prunae, Stygiolobus azoricus, Sulfolobus metallicus, and Sulfurisphaera ohwakuensis.</title>
        <authorList>
            <person name="Counts J.A."/>
            <person name="Kelly R.M."/>
        </authorList>
    </citation>
    <scope>NUCLEOTIDE SEQUENCE [LARGE SCALE GENOMIC DNA]</scope>
    <source>
        <strain evidence="3 4">FC6</strain>
    </source>
</reference>
<dbReference type="EC" id="2.7.4.7" evidence="3"/>
<dbReference type="GO" id="GO:0008902">
    <property type="term" value="F:hydroxymethylpyrimidine kinase activity"/>
    <property type="evidence" value="ECO:0007669"/>
    <property type="project" value="UniProtKB-EC"/>
</dbReference>
<name>A0A650CS61_9CREN</name>
<dbReference type="KEGG" id="sazo:D1868_10230"/>
<proteinExistence type="predicted"/>
<dbReference type="SUPFAM" id="SSF53639">
    <property type="entry name" value="AraD/HMP-PK domain-like"/>
    <property type="match status" value="1"/>
</dbReference>
<dbReference type="InterPro" id="IPR004399">
    <property type="entry name" value="HMP/HMP-P_kinase_dom"/>
</dbReference>
<dbReference type="GO" id="GO:0009228">
    <property type="term" value="P:thiamine biosynthetic process"/>
    <property type="evidence" value="ECO:0007669"/>
    <property type="project" value="InterPro"/>
</dbReference>
<dbReference type="RefSeq" id="WP_156007778.1">
    <property type="nucleotide sequence ID" value="NZ_CP045483.1"/>
</dbReference>
<protein>
    <submittedName>
        <fullName evidence="3">Bifunctional hydroxymethylpyrimidine kinase/phosphomethylpyrimidine kinase</fullName>
        <ecNumber evidence="3">2.7.1.49</ecNumber>
        <ecNumber evidence="3">2.7.4.7</ecNumber>
    </submittedName>
</protein>
<dbReference type="PANTHER" id="PTHR20858:SF17">
    <property type="entry name" value="HYDROXYMETHYLPYRIMIDINE_PHOSPHOMETHYLPYRIMIDINE KINASE THI20-RELATED"/>
    <property type="match status" value="1"/>
</dbReference>
<dbReference type="GeneID" id="42799452"/>
<dbReference type="Pfam" id="PF10120">
    <property type="entry name" value="ThiN"/>
    <property type="match status" value="1"/>
</dbReference>
<evidence type="ECO:0000313" key="3">
    <source>
        <dbReference type="EMBL" id="QGR20327.1"/>
    </source>
</evidence>
<dbReference type="InterPro" id="IPR019293">
    <property type="entry name" value="ThiN"/>
</dbReference>
<keyword evidence="3" id="KW-0808">Transferase</keyword>
<evidence type="ECO:0000259" key="2">
    <source>
        <dbReference type="Pfam" id="PF10120"/>
    </source>
</evidence>
<gene>
    <name evidence="3" type="primary">thiD</name>
    <name evidence="3" type="ORF">D1868_10230</name>
</gene>
<keyword evidence="3" id="KW-0418">Kinase</keyword>
<sequence>MRKPVALSIAGFDSGNGAGVETDIKVYEIMGVHGVGVTTAITSQNTLGISHIFPIPSEIVKRQLEALISDFEIKSAKLGMIYTKEQFYAVVESLSDKIPLVTDPVIYAKEGTPLIKDIEDYKKVILPRTTVLTPNALEASILSGIKVMGINDAEKACKELSKQYNIPYVIVKGGHMEGEYSIDVLYDGEKDQYFKIGYKRIVNNKNTHGTGSVFATAISAGLAKGKDIVSSFRTARELLQKAIYYGLDIGKGIGPVDPITPTLVKYMKFEVIEEMHKFAYEVEQWKNFYKLIPEVQSNLAHSIDPDFVTGLEDIAVFRDRIVRNWDNKVKVGLPVVFGKPTHTARLLLSIMKFNKDARVLINIRFTDEAVRLLKEIGYEVVEVNRELEPNPQIEGKSMEWMVNYVYMTYGDVPNVIFDRGVKGKEAMIRLWTSSVEEILSALKYLSDRI</sequence>
<dbReference type="Gene3D" id="3.40.225.10">
    <property type="entry name" value="Class II aldolase/adducin N-terminal domain"/>
    <property type="match status" value="1"/>
</dbReference>
<dbReference type="Gene3D" id="3.40.1190.20">
    <property type="match status" value="1"/>
</dbReference>
<dbReference type="Proteomes" id="UP000423396">
    <property type="component" value="Chromosome"/>
</dbReference>
<evidence type="ECO:0000313" key="4">
    <source>
        <dbReference type="Proteomes" id="UP000423396"/>
    </source>
</evidence>
<feature type="domain" description="Thiamine-phosphate synthase ThiN" evidence="2">
    <location>
        <begin position="274"/>
        <end position="442"/>
    </location>
</feature>
<keyword evidence="4" id="KW-1185">Reference proteome</keyword>
<dbReference type="GO" id="GO:0005829">
    <property type="term" value="C:cytosol"/>
    <property type="evidence" value="ECO:0007669"/>
    <property type="project" value="TreeGrafter"/>
</dbReference>
<dbReference type="InterPro" id="IPR013749">
    <property type="entry name" value="PM/HMP-P_kinase-1"/>
</dbReference>
<dbReference type="Pfam" id="PF08543">
    <property type="entry name" value="Phos_pyr_kin"/>
    <property type="match status" value="1"/>
</dbReference>
<dbReference type="PANTHER" id="PTHR20858">
    <property type="entry name" value="PHOSPHOMETHYLPYRIMIDINE KINASE"/>
    <property type="match status" value="1"/>
</dbReference>
<dbReference type="AlphaFoldDB" id="A0A650CS61"/>